<organism evidence="3">
    <name type="scientific">Alsobacter sp. KACC 23698</name>
    <dbReference type="NCBI Taxonomy" id="3149229"/>
    <lineage>
        <taxon>Bacteria</taxon>
        <taxon>Pseudomonadati</taxon>
        <taxon>Pseudomonadota</taxon>
        <taxon>Alphaproteobacteria</taxon>
        <taxon>Hyphomicrobiales</taxon>
        <taxon>Alsobacteraceae</taxon>
        <taxon>Alsobacter</taxon>
    </lineage>
</organism>
<keyword evidence="2" id="KW-1133">Transmembrane helix</keyword>
<evidence type="ECO:0000256" key="2">
    <source>
        <dbReference type="SAM" id="Phobius"/>
    </source>
</evidence>
<feature type="transmembrane region" description="Helical" evidence="2">
    <location>
        <begin position="29"/>
        <end position="49"/>
    </location>
</feature>
<protein>
    <submittedName>
        <fullName evidence="3">DUF2852 domain-containing protein</fullName>
    </submittedName>
</protein>
<dbReference type="AlphaFoldDB" id="A0AAU7JB59"/>
<dbReference type="InterPro" id="IPR021273">
    <property type="entry name" value="DUF2852"/>
</dbReference>
<name>A0AAU7JB59_9HYPH</name>
<feature type="compositionally biased region" description="Gly residues" evidence="1">
    <location>
        <begin position="75"/>
        <end position="87"/>
    </location>
</feature>
<feature type="compositionally biased region" description="Low complexity" evidence="1">
    <location>
        <begin position="154"/>
        <end position="169"/>
    </location>
</feature>
<gene>
    <name evidence="3" type="ORF">ABEG18_18035</name>
</gene>
<proteinExistence type="predicted"/>
<dbReference type="EMBL" id="CP157484">
    <property type="protein sequence ID" value="XBO37612.1"/>
    <property type="molecule type" value="Genomic_DNA"/>
</dbReference>
<keyword evidence="2" id="KW-0472">Membrane</keyword>
<accession>A0AAU7JB59</accession>
<evidence type="ECO:0000256" key="1">
    <source>
        <dbReference type="SAM" id="MobiDB-lite"/>
    </source>
</evidence>
<evidence type="ECO:0000313" key="3">
    <source>
        <dbReference type="EMBL" id="XBO37612.1"/>
    </source>
</evidence>
<feature type="region of interest" description="Disordered" evidence="1">
    <location>
        <begin position="144"/>
        <end position="169"/>
    </location>
</feature>
<dbReference type="Pfam" id="PF11014">
    <property type="entry name" value="DUF2852"/>
    <property type="match status" value="1"/>
</dbReference>
<reference evidence="3" key="1">
    <citation type="submission" date="2024-05" db="EMBL/GenBank/DDBJ databases">
        <authorList>
            <person name="Kim S."/>
            <person name="Heo J."/>
            <person name="Choi H."/>
            <person name="Choi Y."/>
            <person name="Kwon S.-W."/>
            <person name="Kim Y."/>
        </authorList>
    </citation>
    <scope>NUCLEOTIDE SEQUENCE</scope>
    <source>
        <strain evidence="3">KACC 23698</strain>
    </source>
</reference>
<feature type="region of interest" description="Disordered" evidence="1">
    <location>
        <begin position="72"/>
        <end position="97"/>
    </location>
</feature>
<keyword evidence="2" id="KW-0812">Transmembrane</keyword>
<sequence>MSCSAAYGRYEGRDWRGREGRARWRPLELAAMIAGFVFFWPAGLAILAWKGWKEGWCFAGCRSQDAERGDRVGAQWGGFGGGGQGPGPGWPRRELRRDSGNSAFEDYKQAEIARLQAEFDRLVEEQRAFGEHLESLRRAKDKEEFDSFLASRRGPQGAAPQGAPGQPQA</sequence>